<dbReference type="SMART" id="SM00320">
    <property type="entry name" value="WD40"/>
    <property type="match status" value="12"/>
</dbReference>
<feature type="repeat" description="WD" evidence="4">
    <location>
        <begin position="585"/>
        <end position="616"/>
    </location>
</feature>
<evidence type="ECO:0000313" key="6">
    <source>
        <dbReference type="EMBL" id="VDD92721.1"/>
    </source>
</evidence>
<dbReference type="InterPro" id="IPR015943">
    <property type="entry name" value="WD40/YVTN_repeat-like_dom_sf"/>
</dbReference>
<dbReference type="InterPro" id="IPR020472">
    <property type="entry name" value="WD40_PAC1"/>
</dbReference>
<dbReference type="GO" id="GO:0034388">
    <property type="term" value="C:Pwp2p-containing subcomplex of 90S preribosome"/>
    <property type="evidence" value="ECO:0007669"/>
    <property type="project" value="TreeGrafter"/>
</dbReference>
<feature type="domain" description="Small-subunit processome Utp12" evidence="5">
    <location>
        <begin position="799"/>
        <end position="900"/>
    </location>
</feature>
<evidence type="ECO:0000256" key="3">
    <source>
        <dbReference type="ARBA" id="ARBA00038229"/>
    </source>
</evidence>
<dbReference type="STRING" id="51028.A0A158QB26"/>
<accession>A0A158QB26</accession>
<dbReference type="CDD" id="cd00200">
    <property type="entry name" value="WD40"/>
    <property type="match status" value="1"/>
</dbReference>
<dbReference type="PROSITE" id="PS50082">
    <property type="entry name" value="WD_REPEATS_2"/>
    <property type="match status" value="5"/>
</dbReference>
<dbReference type="InterPro" id="IPR051570">
    <property type="entry name" value="TBC1_cilium_biogenesis"/>
</dbReference>
<dbReference type="InterPro" id="IPR007148">
    <property type="entry name" value="SSU_processome_Utp12"/>
</dbReference>
<dbReference type="PROSITE" id="PS50294">
    <property type="entry name" value="WD_REPEATS_REGION"/>
    <property type="match status" value="4"/>
</dbReference>
<dbReference type="InterPro" id="IPR036322">
    <property type="entry name" value="WD40_repeat_dom_sf"/>
</dbReference>
<comment type="similarity">
    <text evidence="3">Belongs to the WD repeat WDR3/UTP12 family.</text>
</comment>
<evidence type="ECO:0000256" key="2">
    <source>
        <dbReference type="ARBA" id="ARBA00022737"/>
    </source>
</evidence>
<dbReference type="GO" id="GO:0032040">
    <property type="term" value="C:small-subunit processome"/>
    <property type="evidence" value="ECO:0007669"/>
    <property type="project" value="TreeGrafter"/>
</dbReference>
<dbReference type="AlphaFoldDB" id="A0A158QB26"/>
<dbReference type="Pfam" id="PF04003">
    <property type="entry name" value="Utp12"/>
    <property type="match status" value="1"/>
</dbReference>
<gene>
    <name evidence="6" type="ORF">EVEC_LOCUS7472</name>
</gene>
<proteinExistence type="inferred from homology"/>
<sequence>MGITKQYLRYSLSGVCNIIGSNNGMLAAVNGNVCAVSACENIKELKNSEKAVTAIKFSHDKRYLAVGYSDGTLKLFDRSSEDDSPFVTFVGHKTGVNCLAFSLDGLMLASGGKDSVIIVWDIVNECGMFRLNGHKASVTHLQFSADGNFLISSSKDSFVKFWNLSSQSCFYTLTESRSEVYTFALLDSDNLLLLGTASLEILVFQLHWFDREELDVGEDERSNKFSKLSEGDYEDETQSNRIMLCKKRGELLRHSKGRALQFSVSPDKRILICVGSSEMVDIFRLYNAEERQKRVAKKIKKAVKRKEESGSSENVSPTEIAKDVTVLVSHIGKHQFDSKVKWIDFCPSVQNSGHNLLTYKFFSLLTSNTVNSTSLEVDLKLNIVECKTVASLDQLGHRSDVRCLANAESDFGFASGSSESVLVWSRHSLSVVHVCETEEMKNVTALLFLPGDRHILAGTKDGNMFLFELASNELVQTYKKVHSAAIWKLINSPDKKGCISCGADKHIRYWDYILEPEKYLITFNDDLNLSVCRKRAAIRERRELELPDEVLSIASSSDSRFISAALLDNTARIYFVDSFKLSFTLYGHSLPVTTIDFSPDSKLVVTGSADKSVRIWGADYGDCHKHMHAHDDIITMFRVTCVQFVPNEPLFWSAGKDGLLKQWDAVKFYRIQVLELHFAAIWSISQTASGNFLISSSHDKSIRVWELTEEIIVLQEEEELEREKQREERLTSLEDVIPGEEGSENETGLAAKKSMASIKSAEDLIEAVEIARKEVFKRIDEPKSAPHPLITYLKSSSLEHFILDVIDRIPSSHLENSLLMVPFTFVPDILRAINVCTTKRYKLELASKVALFLIKIHFNYITNSFDMVQIIDALRSSLRNEIKELRGTVAFNLAGLRLLQKEIEDSTESKMFTDISKFAKKSKKKLRKAVIRTVV</sequence>
<dbReference type="Proteomes" id="UP000274131">
    <property type="component" value="Unassembled WGS sequence"/>
</dbReference>
<dbReference type="InterPro" id="IPR001680">
    <property type="entry name" value="WD40_rpt"/>
</dbReference>
<dbReference type="PANTHER" id="PTHR19853:SF0">
    <property type="entry name" value="WD REPEAT-CONTAINING PROTEIN 3"/>
    <property type="match status" value="1"/>
</dbReference>
<dbReference type="InterPro" id="IPR019775">
    <property type="entry name" value="WD40_repeat_CS"/>
</dbReference>
<reference evidence="8" key="1">
    <citation type="submission" date="2016-04" db="UniProtKB">
        <authorList>
            <consortium name="WormBaseParasite"/>
        </authorList>
    </citation>
    <scope>IDENTIFICATION</scope>
</reference>
<protein>
    <submittedName>
        <fullName evidence="8">WD_REPEATS_REGION domain-containing protein</fullName>
    </submittedName>
</protein>
<dbReference type="PROSITE" id="PS00678">
    <property type="entry name" value="WD_REPEATS_1"/>
    <property type="match status" value="3"/>
</dbReference>
<dbReference type="PANTHER" id="PTHR19853">
    <property type="entry name" value="WD REPEAT CONTAINING PROTEIN 3 WDR3"/>
    <property type="match status" value="1"/>
</dbReference>
<reference evidence="6 7" key="2">
    <citation type="submission" date="2018-10" db="EMBL/GenBank/DDBJ databases">
        <authorList>
            <consortium name="Pathogen Informatics"/>
        </authorList>
    </citation>
    <scope>NUCLEOTIDE SEQUENCE [LARGE SCALE GENOMIC DNA]</scope>
</reference>
<name>A0A158QB26_ENTVE</name>
<evidence type="ECO:0000259" key="5">
    <source>
        <dbReference type="Pfam" id="PF04003"/>
    </source>
</evidence>
<dbReference type="EMBL" id="UXUI01008937">
    <property type="protein sequence ID" value="VDD92721.1"/>
    <property type="molecule type" value="Genomic_DNA"/>
</dbReference>
<dbReference type="OrthoDB" id="407922at2759"/>
<evidence type="ECO:0000256" key="1">
    <source>
        <dbReference type="ARBA" id="ARBA00022574"/>
    </source>
</evidence>
<organism evidence="8">
    <name type="scientific">Enterobius vermicularis</name>
    <name type="common">Human pinworm</name>
    <dbReference type="NCBI Taxonomy" id="51028"/>
    <lineage>
        <taxon>Eukaryota</taxon>
        <taxon>Metazoa</taxon>
        <taxon>Ecdysozoa</taxon>
        <taxon>Nematoda</taxon>
        <taxon>Chromadorea</taxon>
        <taxon>Rhabditida</taxon>
        <taxon>Spirurina</taxon>
        <taxon>Oxyuridomorpha</taxon>
        <taxon>Oxyuroidea</taxon>
        <taxon>Oxyuridae</taxon>
        <taxon>Enterobius</taxon>
    </lineage>
</organism>
<evidence type="ECO:0000256" key="4">
    <source>
        <dbReference type="PROSITE-ProRule" id="PRU00221"/>
    </source>
</evidence>
<keyword evidence="2" id="KW-0677">Repeat</keyword>
<dbReference type="SUPFAM" id="SSF50978">
    <property type="entry name" value="WD40 repeat-like"/>
    <property type="match status" value="2"/>
</dbReference>
<evidence type="ECO:0000313" key="8">
    <source>
        <dbReference type="WBParaSite" id="EVEC_0000798801-mRNA-1"/>
    </source>
</evidence>
<evidence type="ECO:0000313" key="7">
    <source>
        <dbReference type="Proteomes" id="UP000274131"/>
    </source>
</evidence>
<dbReference type="Gene3D" id="2.130.10.10">
    <property type="entry name" value="YVTN repeat-like/Quinoprotein amine dehydrogenase"/>
    <property type="match status" value="3"/>
</dbReference>
<dbReference type="GO" id="GO:0030515">
    <property type="term" value="F:snoRNA binding"/>
    <property type="evidence" value="ECO:0007669"/>
    <property type="project" value="TreeGrafter"/>
</dbReference>
<keyword evidence="1 4" id="KW-0853">WD repeat</keyword>
<feature type="repeat" description="WD" evidence="4">
    <location>
        <begin position="131"/>
        <end position="172"/>
    </location>
</feature>
<dbReference type="Pfam" id="PF25172">
    <property type="entry name" value="Beta-prop_WDR3_2nd"/>
    <property type="match status" value="1"/>
</dbReference>
<keyword evidence="7" id="KW-1185">Reference proteome</keyword>
<feature type="repeat" description="WD" evidence="4">
    <location>
        <begin position="45"/>
        <end position="77"/>
    </location>
</feature>
<dbReference type="GO" id="GO:0030490">
    <property type="term" value="P:maturation of SSU-rRNA"/>
    <property type="evidence" value="ECO:0007669"/>
    <property type="project" value="TreeGrafter"/>
</dbReference>
<dbReference type="PRINTS" id="PR00320">
    <property type="entry name" value="GPROTEINBRPT"/>
</dbReference>
<feature type="repeat" description="WD" evidence="4">
    <location>
        <begin position="89"/>
        <end position="122"/>
    </location>
</feature>
<dbReference type="Pfam" id="PF25173">
    <property type="entry name" value="Beta-prop_WDR3_1st"/>
    <property type="match status" value="1"/>
</dbReference>
<feature type="repeat" description="WD" evidence="4">
    <location>
        <begin position="674"/>
        <end position="715"/>
    </location>
</feature>
<dbReference type="WBParaSite" id="EVEC_0000798801-mRNA-1">
    <property type="protein sequence ID" value="EVEC_0000798801-mRNA-1"/>
    <property type="gene ID" value="EVEC_0000798801"/>
</dbReference>